<evidence type="ECO:0000256" key="10">
    <source>
        <dbReference type="ARBA" id="ARBA00022918"/>
    </source>
</evidence>
<dbReference type="HOGENOM" id="CLU_012565_0_0_1"/>
<evidence type="ECO:0000256" key="7">
    <source>
        <dbReference type="ARBA" id="ARBA00022723"/>
    </source>
</evidence>
<comment type="subcellular location">
    <subcellularLocation>
        <location evidence="13">Nucleus</location>
    </subcellularLocation>
    <subcellularLocation>
        <location evidence="13">Chromosome</location>
        <location evidence="13">Telomere</location>
    </subcellularLocation>
</comment>
<dbReference type="AlphaFoldDB" id="J7RX93"/>
<dbReference type="GO" id="GO:0070034">
    <property type="term" value="F:telomerase RNA binding"/>
    <property type="evidence" value="ECO:0007669"/>
    <property type="project" value="TreeGrafter"/>
</dbReference>
<evidence type="ECO:0000256" key="9">
    <source>
        <dbReference type="ARBA" id="ARBA00022895"/>
    </source>
</evidence>
<gene>
    <name evidence="15" type="primary">KNAG0C05890</name>
    <name evidence="15" type="ordered locus">KNAG_0C05890</name>
</gene>
<evidence type="ECO:0000256" key="2">
    <source>
        <dbReference type="ARBA" id="ARBA00012493"/>
    </source>
</evidence>
<sequence>MKSLREYYDIEFPEVAVWPIDTQNVPVDNTQILMELRVLTETHFIISNSKQIGEPAIPHPANHKEVLRICVLHLLRNNLYNNILTYGYRLNHSNTGNTLRCTFINTNTNKLMSSVWEVLHNLIGTVAFVHMLINCSVYFCSGGEFVQIVGNRLNQVHCPPSWYISKTAIPKKNRKIGNTLFLYRMNDKPHILPMSEQNAPKLLADLIYEQHVKELPKSHYRNIMTVVTTFLRNYNKNHRYYSILDNICPHDKNAALAEHLALSSPKKQVIKFLTVILDKLLPLSFFGSRRNKSRIFSGVAELVNLPKGGTLTLERLVRGVRMRDIDYLFKPTNTAEAFIFATQLFLQSIFWLFQCLIPKIISSFFYCTEVSSTSDLHFFRQDVWRRVVRPFTTRYFTEYLVENTVCRNHNSYVLSDFNHSSMRVIPKKAAGEFRVLSVPRKGADAEELKEFTINYWKFIAPTQSVLFYLRKKRITCFKKVFSPLQIPTLIKDFKERLLRKHKCLPLLHFMKFDIASCYDSVPRKKALDVLHGALEKENGFYVRSYTCFNSKSRSVKNRLVVNGSEAFLSSDVLIDNCRTTYFTNADILKIVEFELYKTALWVDNKCYLRKDGLFQGSSLSALLVDLIYDDMLETYKEFRCKLKEESLIVRIADDFLIISTDGAQINNIKKLALGGFTEYHATVKREKIVTMDSQSQTETIIQFCAIHIDMQNLEVWKDSAALNVPLVSSNSTMLLYQRLCGIMEMRMLFRTLDGRLNSLGTMHNQIRHFAANLAEIFVIAFRDKAVAITSFSAFLTNVVNSVVLFSCSFEISSGEYARTAKFLIVATFLRVLKQSHNKYNHLITFLNNEQMGYATSASM</sequence>
<keyword evidence="11 13" id="KW-0539">Nucleus</keyword>
<keyword evidence="7 13" id="KW-0479">Metal-binding</keyword>
<dbReference type="InterPro" id="IPR000477">
    <property type="entry name" value="RT_dom"/>
</dbReference>
<dbReference type="EC" id="2.7.7.49" evidence="2 13"/>
<reference evidence="16" key="2">
    <citation type="submission" date="2012-08" db="EMBL/GenBank/DDBJ databases">
        <title>Genome sequence of Kazachstania naganishii.</title>
        <authorList>
            <person name="Gordon J.L."/>
            <person name="Armisen D."/>
            <person name="Proux-Wera E."/>
            <person name="OhEigeartaigh S.S."/>
            <person name="Byrne K.P."/>
            <person name="Wolfe K.H."/>
        </authorList>
    </citation>
    <scope>NUCLEOTIDE SEQUENCE [LARGE SCALE GENOMIC DNA]</scope>
    <source>
        <strain evidence="16">ATCC MYA-139 / BCRC 22969 / CBS 8797 / CCRC 22969 / KCTC 17520 / NBRC 10181 / NCYC 3082</strain>
    </source>
</reference>
<comment type="function">
    <text evidence="13">Telomerase is a ribonucleoprotein enzyme essential for the replication of chromosome termini in most eukaryotes. It elongates telomeres. It is a reverse transcriptase that adds simple sequence repeats to chromosome ends by copying a template sequence within the RNA component of the enzyme.</text>
</comment>
<evidence type="ECO:0000259" key="14">
    <source>
        <dbReference type="PROSITE" id="PS50878"/>
    </source>
</evidence>
<dbReference type="GO" id="GO:0000333">
    <property type="term" value="C:telomerase catalytic core complex"/>
    <property type="evidence" value="ECO:0007669"/>
    <property type="project" value="EnsemblFungi"/>
</dbReference>
<dbReference type="GeneID" id="34525367"/>
<evidence type="ECO:0000256" key="12">
    <source>
        <dbReference type="ARBA" id="ARBA00048173"/>
    </source>
</evidence>
<accession>J7RX93</accession>
<keyword evidence="6 13" id="KW-0548">Nucleotidyltransferase</keyword>
<evidence type="ECO:0000313" key="16">
    <source>
        <dbReference type="Proteomes" id="UP000006310"/>
    </source>
</evidence>
<dbReference type="RefSeq" id="XP_022463933.1">
    <property type="nucleotide sequence ID" value="XM_022607325.1"/>
</dbReference>
<keyword evidence="5 13" id="KW-0808">Transferase</keyword>
<dbReference type="InterPro" id="IPR003545">
    <property type="entry name" value="Telomerase_RT"/>
</dbReference>
<dbReference type="Gene3D" id="1.10.132.70">
    <property type="match status" value="1"/>
</dbReference>
<organism evidence="15 16">
    <name type="scientific">Huiozyma naganishii (strain ATCC MYA-139 / BCRC 22969 / CBS 8797 / KCTC 17520 / NBRC 10181 / NCYC 3082 / Yp74L-3)</name>
    <name type="common">Yeast</name>
    <name type="synonym">Kazachstania naganishii</name>
    <dbReference type="NCBI Taxonomy" id="1071383"/>
    <lineage>
        <taxon>Eukaryota</taxon>
        <taxon>Fungi</taxon>
        <taxon>Dikarya</taxon>
        <taxon>Ascomycota</taxon>
        <taxon>Saccharomycotina</taxon>
        <taxon>Saccharomycetes</taxon>
        <taxon>Saccharomycetales</taxon>
        <taxon>Saccharomycetaceae</taxon>
        <taxon>Huiozyma</taxon>
    </lineage>
</organism>
<reference evidence="15 16" key="1">
    <citation type="journal article" date="2011" name="Proc. Natl. Acad. Sci. U.S.A.">
        <title>Evolutionary erosion of yeast sex chromosomes by mating-type switching accidents.</title>
        <authorList>
            <person name="Gordon J.L."/>
            <person name="Armisen D."/>
            <person name="Proux-Wera E."/>
            <person name="Oheigeartaigh S.S."/>
            <person name="Byrne K.P."/>
            <person name="Wolfe K.H."/>
        </authorList>
    </citation>
    <scope>NUCLEOTIDE SEQUENCE [LARGE SCALE GENOMIC DNA]</scope>
    <source>
        <strain evidence="16">ATCC MYA-139 / BCRC 22969 / CBS 8797 / CCRC 22969 / KCTC 17520 / NBRC 10181 / NCYC 3082</strain>
    </source>
</reference>
<dbReference type="KEGG" id="kng:KNAG_0C05890"/>
<dbReference type="PANTHER" id="PTHR12066">
    <property type="entry name" value="TELOMERASE REVERSE TRANSCRIPTASE"/>
    <property type="match status" value="1"/>
</dbReference>
<dbReference type="GO" id="GO:0005730">
    <property type="term" value="C:nucleolus"/>
    <property type="evidence" value="ECO:0007669"/>
    <property type="project" value="EnsemblFungi"/>
</dbReference>
<evidence type="ECO:0000256" key="13">
    <source>
        <dbReference type="RuleBase" id="RU365061"/>
    </source>
</evidence>
<evidence type="ECO:0000256" key="4">
    <source>
        <dbReference type="ARBA" id="ARBA00022454"/>
    </source>
</evidence>
<proteinExistence type="inferred from homology"/>
<keyword evidence="16" id="KW-1185">Reference proteome</keyword>
<dbReference type="CDD" id="cd01648">
    <property type="entry name" value="TERT"/>
    <property type="match status" value="1"/>
</dbReference>
<dbReference type="OrthoDB" id="289721at2759"/>
<dbReference type="EMBL" id="HE978316">
    <property type="protein sequence ID" value="CCK69687.1"/>
    <property type="molecule type" value="Genomic_DNA"/>
</dbReference>
<keyword evidence="8 13" id="KW-0460">Magnesium</keyword>
<protein>
    <recommendedName>
        <fullName evidence="3 13">Telomerase reverse transcriptase</fullName>
        <ecNumber evidence="2 13">2.7.7.49</ecNumber>
    </recommendedName>
    <alternativeName>
        <fullName evidence="13">Telomerase catalytic subunit</fullName>
    </alternativeName>
</protein>
<evidence type="ECO:0000256" key="8">
    <source>
        <dbReference type="ARBA" id="ARBA00022842"/>
    </source>
</evidence>
<evidence type="ECO:0000256" key="3">
    <source>
        <dbReference type="ARBA" id="ARBA00016182"/>
    </source>
</evidence>
<dbReference type="GO" id="GO:0000781">
    <property type="term" value="C:chromosome, telomeric region"/>
    <property type="evidence" value="ECO:0007669"/>
    <property type="project" value="UniProtKB-SubCell"/>
</dbReference>
<evidence type="ECO:0000313" key="15">
    <source>
        <dbReference type="EMBL" id="CCK69687.1"/>
    </source>
</evidence>
<dbReference type="eggNOG" id="KOG1005">
    <property type="taxonomic scope" value="Eukaryota"/>
</dbReference>
<dbReference type="InterPro" id="IPR021891">
    <property type="entry name" value="Telomerase_RBD"/>
</dbReference>
<dbReference type="GO" id="GO:0046872">
    <property type="term" value="F:metal ion binding"/>
    <property type="evidence" value="ECO:0007669"/>
    <property type="project" value="UniProtKB-KW"/>
</dbReference>
<comment type="similarity">
    <text evidence="1 13">Belongs to the reverse transcriptase family. Telomerase subfamily.</text>
</comment>
<dbReference type="Proteomes" id="UP000006310">
    <property type="component" value="Chromosome 3"/>
</dbReference>
<dbReference type="GO" id="GO:0042162">
    <property type="term" value="F:telomeric DNA binding"/>
    <property type="evidence" value="ECO:0007669"/>
    <property type="project" value="EnsemblFungi"/>
</dbReference>
<dbReference type="SMART" id="SM00975">
    <property type="entry name" value="Telomerase_RBD"/>
    <property type="match status" value="1"/>
</dbReference>
<dbReference type="STRING" id="1071383.J7RX93"/>
<evidence type="ECO:0000256" key="11">
    <source>
        <dbReference type="ARBA" id="ARBA00023242"/>
    </source>
</evidence>
<name>J7RX93_HUIN7</name>
<dbReference type="PROSITE" id="PS50878">
    <property type="entry name" value="RT_POL"/>
    <property type="match status" value="1"/>
</dbReference>
<evidence type="ECO:0000256" key="5">
    <source>
        <dbReference type="ARBA" id="ARBA00022679"/>
    </source>
</evidence>
<feature type="domain" description="Reverse transcriptase" evidence="14">
    <location>
        <begin position="406"/>
        <end position="708"/>
    </location>
</feature>
<keyword evidence="10 13" id="KW-0695">RNA-directed DNA polymerase</keyword>
<dbReference type="GO" id="GO:0007004">
    <property type="term" value="P:telomere maintenance via telomerase"/>
    <property type="evidence" value="ECO:0007669"/>
    <property type="project" value="EnsemblFungi"/>
</dbReference>
<keyword evidence="9 13" id="KW-0779">Telomere</keyword>
<dbReference type="OMA" id="CYDSIPR"/>
<comment type="catalytic activity">
    <reaction evidence="12 13">
        <text>DNA(n) + a 2'-deoxyribonucleoside 5'-triphosphate = DNA(n+1) + diphosphate</text>
        <dbReference type="Rhea" id="RHEA:22508"/>
        <dbReference type="Rhea" id="RHEA-COMP:17339"/>
        <dbReference type="Rhea" id="RHEA-COMP:17340"/>
        <dbReference type="ChEBI" id="CHEBI:33019"/>
        <dbReference type="ChEBI" id="CHEBI:61560"/>
        <dbReference type="ChEBI" id="CHEBI:173112"/>
        <dbReference type="EC" id="2.7.7.49"/>
    </reaction>
</comment>
<evidence type="ECO:0000256" key="6">
    <source>
        <dbReference type="ARBA" id="ARBA00022695"/>
    </source>
</evidence>
<evidence type="ECO:0000256" key="1">
    <source>
        <dbReference type="ARBA" id="ARBA00008001"/>
    </source>
</evidence>
<dbReference type="PANTHER" id="PTHR12066:SF0">
    <property type="entry name" value="TELOMERASE REVERSE TRANSCRIPTASE"/>
    <property type="match status" value="1"/>
</dbReference>
<keyword evidence="4 13" id="KW-0158">Chromosome</keyword>
<dbReference type="GO" id="GO:0003720">
    <property type="term" value="F:telomerase activity"/>
    <property type="evidence" value="ECO:0007669"/>
    <property type="project" value="EnsemblFungi"/>
</dbReference>
<dbReference type="Pfam" id="PF12009">
    <property type="entry name" value="Telomerase_RBD"/>
    <property type="match status" value="1"/>
</dbReference>
<dbReference type="PRINTS" id="PR01365">
    <property type="entry name" value="TELOMERASERT"/>
</dbReference>